<accession>A0A1G8Q588</accession>
<dbReference type="RefSeq" id="WP_091587650.1">
    <property type="nucleotide sequence ID" value="NZ_FNDU01000018.1"/>
</dbReference>
<gene>
    <name evidence="2" type="ORF">SAMN05216352_1185</name>
</gene>
<dbReference type="OrthoDB" id="2920780at2"/>
<organism evidence="2 3">
    <name type="scientific">Alteribacillus bidgolensis</name>
    <dbReference type="NCBI Taxonomy" id="930129"/>
    <lineage>
        <taxon>Bacteria</taxon>
        <taxon>Bacillati</taxon>
        <taxon>Bacillota</taxon>
        <taxon>Bacilli</taxon>
        <taxon>Bacillales</taxon>
        <taxon>Bacillaceae</taxon>
        <taxon>Alteribacillus</taxon>
    </lineage>
</organism>
<evidence type="ECO:0000256" key="1">
    <source>
        <dbReference type="SAM" id="MobiDB-lite"/>
    </source>
</evidence>
<feature type="region of interest" description="Disordered" evidence="1">
    <location>
        <begin position="47"/>
        <end position="76"/>
    </location>
</feature>
<keyword evidence="3" id="KW-1185">Reference proteome</keyword>
<dbReference type="Proteomes" id="UP000199017">
    <property type="component" value="Unassembled WGS sequence"/>
</dbReference>
<evidence type="ECO:0000313" key="2">
    <source>
        <dbReference type="EMBL" id="SDI99924.1"/>
    </source>
</evidence>
<reference evidence="2 3" key="1">
    <citation type="submission" date="2016-10" db="EMBL/GenBank/DDBJ databases">
        <authorList>
            <person name="de Groot N.N."/>
        </authorList>
    </citation>
    <scope>NUCLEOTIDE SEQUENCE [LARGE SCALE GENOMIC DNA]</scope>
    <source>
        <strain evidence="3">P4B,CCM 7963,CECT 7998,DSM 25260,IBRC-M 10614,KCTC 13821</strain>
    </source>
</reference>
<sequence>MAGNAKERKQKKEIAQKMMETKGMKYNDWLHEKHQEYIDDNLIDYMNMQEEKQEEKNDVQSNEPTSSTKPKFQEIR</sequence>
<evidence type="ECO:0000313" key="3">
    <source>
        <dbReference type="Proteomes" id="UP000199017"/>
    </source>
</evidence>
<protein>
    <submittedName>
        <fullName evidence="2">Uncharacterized protein</fullName>
    </submittedName>
</protein>
<feature type="compositionally biased region" description="Polar residues" evidence="1">
    <location>
        <begin position="59"/>
        <end position="70"/>
    </location>
</feature>
<dbReference type="AlphaFoldDB" id="A0A1G8Q588"/>
<dbReference type="EMBL" id="FNDU01000018">
    <property type="protein sequence ID" value="SDI99924.1"/>
    <property type="molecule type" value="Genomic_DNA"/>
</dbReference>
<dbReference type="STRING" id="930129.SAMN05216352_1185"/>
<feature type="compositionally biased region" description="Basic and acidic residues" evidence="1">
    <location>
        <begin position="49"/>
        <end position="58"/>
    </location>
</feature>
<name>A0A1G8Q588_9BACI</name>
<proteinExistence type="predicted"/>